<organism evidence="2 3">
    <name type="scientific">Musa acuminata subsp. malaccensis</name>
    <name type="common">Wild banana</name>
    <name type="synonym">Musa malaccensis</name>
    <dbReference type="NCBI Taxonomy" id="214687"/>
    <lineage>
        <taxon>Eukaryota</taxon>
        <taxon>Viridiplantae</taxon>
        <taxon>Streptophyta</taxon>
        <taxon>Embryophyta</taxon>
        <taxon>Tracheophyta</taxon>
        <taxon>Spermatophyta</taxon>
        <taxon>Magnoliopsida</taxon>
        <taxon>Liliopsida</taxon>
        <taxon>Zingiberales</taxon>
        <taxon>Musaceae</taxon>
        <taxon>Musa</taxon>
    </lineage>
</organism>
<evidence type="ECO:0000313" key="2">
    <source>
        <dbReference type="EnsemblPlants" id="Ma02_p02970.1"/>
    </source>
</evidence>
<accession>A0A804HYP3</accession>
<dbReference type="EMBL" id="HG996467">
    <property type="protein sequence ID" value="CAG1860935.1"/>
    <property type="molecule type" value="Genomic_DNA"/>
</dbReference>
<evidence type="ECO:0000313" key="1">
    <source>
        <dbReference type="EMBL" id="CAG1860935.1"/>
    </source>
</evidence>
<dbReference type="Proteomes" id="UP000012960">
    <property type="component" value="Unplaced"/>
</dbReference>
<keyword evidence="3" id="KW-1185">Reference proteome</keyword>
<sequence>MPVCSLLQRSSMLLNTCFWWKVEYQPLTGICSSLKRTRRGSTHTDQV</sequence>
<reference evidence="1" key="1">
    <citation type="submission" date="2021-03" db="EMBL/GenBank/DDBJ databases">
        <authorList>
            <consortium name="Genoscope - CEA"/>
            <person name="William W."/>
        </authorList>
    </citation>
    <scope>NUCLEOTIDE SEQUENCE</scope>
    <source>
        <strain evidence="1">Doubled-haploid Pahang</strain>
    </source>
</reference>
<proteinExistence type="predicted"/>
<reference evidence="2" key="2">
    <citation type="submission" date="2021-05" db="UniProtKB">
        <authorList>
            <consortium name="EnsemblPlants"/>
        </authorList>
    </citation>
    <scope>IDENTIFICATION</scope>
    <source>
        <strain evidence="2">subsp. malaccensis</strain>
    </source>
</reference>
<name>A0A804HYP3_MUSAM</name>
<protein>
    <submittedName>
        <fullName evidence="1">(wild Malaysian banana) hypothetical protein</fullName>
    </submittedName>
</protein>
<evidence type="ECO:0000313" key="3">
    <source>
        <dbReference type="Proteomes" id="UP000012960"/>
    </source>
</evidence>
<dbReference type="InParanoid" id="A0A804HYP3"/>
<gene>
    <name evidence="1" type="ORF">GSMUA_58290.1</name>
</gene>
<dbReference type="EnsemblPlants" id="Ma02_t02970.1">
    <property type="protein sequence ID" value="Ma02_p02970.1"/>
    <property type="gene ID" value="Ma02_g02970"/>
</dbReference>
<dbReference type="Gramene" id="Ma02_t02970.1">
    <property type="protein sequence ID" value="Ma02_p02970.1"/>
    <property type="gene ID" value="Ma02_g02970"/>
</dbReference>
<dbReference type="AlphaFoldDB" id="A0A804HYP3"/>